<evidence type="ECO:0000259" key="17">
    <source>
        <dbReference type="PROSITE" id="PS50805"/>
    </source>
</evidence>
<dbReference type="GO" id="GO:0000977">
    <property type="term" value="F:RNA polymerase II transcription regulatory region sequence-specific DNA binding"/>
    <property type="evidence" value="ECO:0007669"/>
    <property type="project" value="TreeGrafter"/>
</dbReference>
<dbReference type="PROSITE" id="PS50805">
    <property type="entry name" value="KRAB"/>
    <property type="match status" value="1"/>
</dbReference>
<keyword evidence="19" id="KW-1185">Reference proteome</keyword>
<dbReference type="InterPro" id="IPR050717">
    <property type="entry name" value="C2H2-ZF_Transcription_Reg"/>
</dbReference>
<gene>
    <name evidence="18" type="ORF">H920_13780</name>
</gene>
<evidence type="ECO:0000256" key="3">
    <source>
        <dbReference type="ARBA" id="ARBA00006991"/>
    </source>
</evidence>
<keyword evidence="13" id="KW-0539">Nucleus</keyword>
<evidence type="ECO:0000256" key="11">
    <source>
        <dbReference type="ARBA" id="ARBA00023125"/>
    </source>
</evidence>
<dbReference type="FunFam" id="3.30.160.60:FF:002285">
    <property type="entry name" value="Zinc finger protein 597"/>
    <property type="match status" value="1"/>
</dbReference>
<keyword evidence="12" id="KW-0804">Transcription</keyword>
<dbReference type="InterPro" id="IPR036051">
    <property type="entry name" value="KRAB_dom_sf"/>
</dbReference>
<evidence type="ECO:0000256" key="14">
    <source>
        <dbReference type="PROSITE-ProRule" id="PRU00042"/>
    </source>
</evidence>
<dbReference type="Pfam" id="PF00096">
    <property type="entry name" value="zf-C2H2"/>
    <property type="match status" value="4"/>
</dbReference>
<dbReference type="PANTHER" id="PTHR14196">
    <property type="entry name" value="ODD-SKIPPED - RELATED"/>
    <property type="match status" value="1"/>
</dbReference>
<evidence type="ECO:0000256" key="6">
    <source>
        <dbReference type="ARBA" id="ARBA00022737"/>
    </source>
</evidence>
<feature type="domain" description="C2H2-type" evidence="16">
    <location>
        <begin position="430"/>
        <end position="457"/>
    </location>
</feature>
<evidence type="ECO:0000313" key="18">
    <source>
        <dbReference type="EMBL" id="KFO24784.1"/>
    </source>
</evidence>
<dbReference type="SUPFAM" id="SSF57667">
    <property type="entry name" value="beta-beta-alpha zinc fingers"/>
    <property type="match status" value="5"/>
</dbReference>
<evidence type="ECO:0000256" key="15">
    <source>
        <dbReference type="SAM" id="MobiDB-lite"/>
    </source>
</evidence>
<evidence type="ECO:0000256" key="1">
    <source>
        <dbReference type="ARBA" id="ARBA00003767"/>
    </source>
</evidence>
<dbReference type="InterPro" id="IPR036236">
    <property type="entry name" value="Znf_C2H2_sf"/>
</dbReference>
<evidence type="ECO:0000256" key="4">
    <source>
        <dbReference type="ARBA" id="ARBA00022499"/>
    </source>
</evidence>
<evidence type="ECO:0000256" key="13">
    <source>
        <dbReference type="ARBA" id="ARBA00023242"/>
    </source>
</evidence>
<evidence type="ECO:0000256" key="8">
    <source>
        <dbReference type="ARBA" id="ARBA00022833"/>
    </source>
</evidence>
<organism evidence="18 19">
    <name type="scientific">Fukomys damarensis</name>
    <name type="common">Damaraland mole rat</name>
    <name type="synonym">Cryptomys damarensis</name>
    <dbReference type="NCBI Taxonomy" id="885580"/>
    <lineage>
        <taxon>Eukaryota</taxon>
        <taxon>Metazoa</taxon>
        <taxon>Chordata</taxon>
        <taxon>Craniata</taxon>
        <taxon>Vertebrata</taxon>
        <taxon>Euteleostomi</taxon>
        <taxon>Mammalia</taxon>
        <taxon>Eutheria</taxon>
        <taxon>Euarchontoglires</taxon>
        <taxon>Glires</taxon>
        <taxon>Rodentia</taxon>
        <taxon>Hystricomorpha</taxon>
        <taxon>Bathyergidae</taxon>
        <taxon>Fukomys</taxon>
    </lineage>
</organism>
<name>A0A091CYA1_FUKDA</name>
<feature type="domain" description="C2H2-type" evidence="16">
    <location>
        <begin position="272"/>
        <end position="299"/>
    </location>
</feature>
<comment type="similarity">
    <text evidence="3">Belongs to the krueppel C2H2-type zinc-finger protein family.</text>
</comment>
<dbReference type="STRING" id="885580.ENSFDAP00000010418"/>
<proteinExistence type="inferred from homology"/>
<feature type="domain" description="KRAB" evidence="17">
    <location>
        <begin position="47"/>
        <end position="122"/>
    </location>
</feature>
<dbReference type="EMBL" id="KN123497">
    <property type="protein sequence ID" value="KFO24784.1"/>
    <property type="molecule type" value="Genomic_DNA"/>
</dbReference>
<comment type="function">
    <text evidence="1">May be involved in transcriptional regulation.</text>
</comment>
<keyword evidence="6" id="KW-0677">Repeat</keyword>
<reference evidence="18 19" key="1">
    <citation type="submission" date="2013-11" db="EMBL/GenBank/DDBJ databases">
        <title>The Damaraland mole rat (Fukomys damarensis) genome and evolution of African mole rats.</title>
        <authorList>
            <person name="Gladyshev V.N."/>
            <person name="Fang X."/>
        </authorList>
    </citation>
    <scope>NUCLEOTIDE SEQUENCE [LARGE SCALE GENOMIC DNA]</scope>
    <source>
        <tissue evidence="18">Liver</tissue>
    </source>
</reference>
<evidence type="ECO:0000256" key="9">
    <source>
        <dbReference type="ARBA" id="ARBA00022843"/>
    </source>
</evidence>
<accession>A0A091CYA1</accession>
<dbReference type="AlphaFoldDB" id="A0A091CYA1"/>
<evidence type="ECO:0000256" key="2">
    <source>
        <dbReference type="ARBA" id="ARBA00004123"/>
    </source>
</evidence>
<feature type="region of interest" description="Disordered" evidence="15">
    <location>
        <begin position="22"/>
        <end position="41"/>
    </location>
</feature>
<dbReference type="PANTHER" id="PTHR14196:SF12">
    <property type="entry name" value="ZINC FINGER PROTEIN 208-LIKE"/>
    <property type="match status" value="1"/>
</dbReference>
<feature type="domain" description="C2H2-type" evidence="16">
    <location>
        <begin position="188"/>
        <end position="215"/>
    </location>
</feature>
<dbReference type="SUPFAM" id="SSF109640">
    <property type="entry name" value="KRAB domain (Kruppel-associated box)"/>
    <property type="match status" value="1"/>
</dbReference>
<evidence type="ECO:0000256" key="10">
    <source>
        <dbReference type="ARBA" id="ARBA00023015"/>
    </source>
</evidence>
<dbReference type="GO" id="GO:0000981">
    <property type="term" value="F:DNA-binding transcription factor activity, RNA polymerase II-specific"/>
    <property type="evidence" value="ECO:0007669"/>
    <property type="project" value="TreeGrafter"/>
</dbReference>
<dbReference type="CDD" id="cd07765">
    <property type="entry name" value="KRAB_A-box"/>
    <property type="match status" value="1"/>
</dbReference>
<keyword evidence="7 14" id="KW-0863">Zinc-finger</keyword>
<dbReference type="GO" id="GO:0008270">
    <property type="term" value="F:zinc ion binding"/>
    <property type="evidence" value="ECO:0007669"/>
    <property type="project" value="UniProtKB-KW"/>
</dbReference>
<dbReference type="SMART" id="SM00355">
    <property type="entry name" value="ZnF_C2H2"/>
    <property type="match status" value="7"/>
</dbReference>
<evidence type="ECO:0000256" key="7">
    <source>
        <dbReference type="ARBA" id="ARBA00022771"/>
    </source>
</evidence>
<dbReference type="Gene3D" id="6.10.140.140">
    <property type="match status" value="1"/>
</dbReference>
<dbReference type="FunFam" id="3.30.160.60:FF:000951">
    <property type="entry name" value="Zinc finger protein 8"/>
    <property type="match status" value="1"/>
</dbReference>
<dbReference type="PROSITE" id="PS50157">
    <property type="entry name" value="ZINC_FINGER_C2H2_2"/>
    <property type="match status" value="7"/>
</dbReference>
<dbReference type="Gene3D" id="3.30.160.60">
    <property type="entry name" value="Classic Zinc Finger"/>
    <property type="match status" value="8"/>
</dbReference>
<feature type="domain" description="C2H2-type" evidence="16">
    <location>
        <begin position="374"/>
        <end position="401"/>
    </location>
</feature>
<keyword evidence="8" id="KW-0862">Zinc</keyword>
<comment type="subcellular location">
    <subcellularLocation>
        <location evidence="2">Nucleus</location>
    </subcellularLocation>
</comment>
<dbReference type="eggNOG" id="KOG1721">
    <property type="taxonomic scope" value="Eukaryota"/>
</dbReference>
<sequence length="457" mass="51878">MEELVCAFSELRIREASSGHAYGDMKKVSPAPEMESTLPTSDAQEPILFDDLAIYFSQEECVSVDPAQKSLTREATQECSNNVTLMGGESNTEINEMLTLESLEIEEFSLENYSTAVPLVHSQRSSEDGIGIPERKISGGTPTYKKKLVSLLVTIENHTPLVELSQCLGVKSLSEILEFPWEEAKEEYKCPECDQSFSDTSYLALHQKIHSGEKKYKCGDCGKTFNHSANLRTHKRIHTGEKPYKCTKCGTTFRQQSHLSRHMNSHVKEKPYTCGICGRGFMWLPGLAQHQKSHTAEKPYECADHGKSLAQKTNLALSENTHTPAIPQYQHTQCIKSFKQSSYPALPEKSHKEETEQYSIDDENFFSFSRFKPLQCSECDLKFPCFSELVSHQNIHIEEKPYKCEMCAQRFALDSELACHQKSHRQEDPFKCSVCGKSFKANIHLVTHKRTHRKKTL</sequence>
<evidence type="ECO:0000256" key="12">
    <source>
        <dbReference type="ARBA" id="ARBA00023163"/>
    </source>
</evidence>
<protein>
    <submittedName>
        <fullName evidence="18">Zinc finger protein 597</fullName>
    </submittedName>
</protein>
<dbReference type="FunFam" id="3.30.160.60:FF:000056">
    <property type="entry name" value="Zinc finger and SCAN domain-containing 20"/>
    <property type="match status" value="1"/>
</dbReference>
<dbReference type="PROSITE" id="PS00028">
    <property type="entry name" value="ZINC_FINGER_C2H2_1"/>
    <property type="match status" value="7"/>
</dbReference>
<dbReference type="FunFam" id="3.30.160.60:FF:001014">
    <property type="entry name" value="Zinc finger protein 597"/>
    <property type="match status" value="1"/>
</dbReference>
<feature type="domain" description="C2H2-type" evidence="16">
    <location>
        <begin position="402"/>
        <end position="429"/>
    </location>
</feature>
<dbReference type="FunFam" id="3.30.160.60:FF:001266">
    <property type="entry name" value="Zinc finger protein 662"/>
    <property type="match status" value="1"/>
</dbReference>
<dbReference type="Proteomes" id="UP000028990">
    <property type="component" value="Unassembled WGS sequence"/>
</dbReference>
<feature type="domain" description="C2H2-type" evidence="16">
    <location>
        <begin position="216"/>
        <end position="243"/>
    </location>
</feature>
<dbReference type="FunFam" id="3.30.160.60:FF:000895">
    <property type="entry name" value="Zinc finger protein 597"/>
    <property type="match status" value="1"/>
</dbReference>
<keyword evidence="10" id="KW-0805">Transcription regulation</keyword>
<evidence type="ECO:0000313" key="19">
    <source>
        <dbReference type="Proteomes" id="UP000028990"/>
    </source>
</evidence>
<keyword evidence="9" id="KW-0832">Ubl conjugation</keyword>
<keyword evidence="5" id="KW-0479">Metal-binding</keyword>
<dbReference type="InterPro" id="IPR001909">
    <property type="entry name" value="KRAB"/>
</dbReference>
<keyword evidence="4" id="KW-1017">Isopeptide bond</keyword>
<evidence type="ECO:0000259" key="16">
    <source>
        <dbReference type="PROSITE" id="PS50157"/>
    </source>
</evidence>
<feature type="domain" description="C2H2-type" evidence="16">
    <location>
        <begin position="244"/>
        <end position="271"/>
    </location>
</feature>
<dbReference type="GO" id="GO:0005634">
    <property type="term" value="C:nucleus"/>
    <property type="evidence" value="ECO:0007669"/>
    <property type="project" value="UniProtKB-SubCell"/>
</dbReference>
<evidence type="ECO:0000256" key="5">
    <source>
        <dbReference type="ARBA" id="ARBA00022723"/>
    </source>
</evidence>
<dbReference type="InterPro" id="IPR013087">
    <property type="entry name" value="Znf_C2H2_type"/>
</dbReference>
<dbReference type="Pfam" id="PF01352">
    <property type="entry name" value="KRAB"/>
    <property type="match status" value="1"/>
</dbReference>
<keyword evidence="11" id="KW-0238">DNA-binding</keyword>